<keyword evidence="3" id="KW-1185">Reference proteome</keyword>
<evidence type="ECO:0000256" key="1">
    <source>
        <dbReference type="SAM" id="Phobius"/>
    </source>
</evidence>
<organism evidence="2 3">
    <name type="scientific">Seleniivibrio woodruffii</name>
    <dbReference type="NCBI Taxonomy" id="1078050"/>
    <lineage>
        <taxon>Bacteria</taxon>
        <taxon>Pseudomonadati</taxon>
        <taxon>Deferribacterota</taxon>
        <taxon>Deferribacteres</taxon>
        <taxon>Deferribacterales</taxon>
        <taxon>Geovibrionaceae</taxon>
        <taxon>Seleniivibrio</taxon>
    </lineage>
</organism>
<dbReference type="EMBL" id="SMGG01000003">
    <property type="protein sequence ID" value="TCK62635.1"/>
    <property type="molecule type" value="Genomic_DNA"/>
</dbReference>
<dbReference type="AlphaFoldDB" id="A0A4R1KDF9"/>
<dbReference type="RefSeq" id="WP_165871203.1">
    <property type="nucleotide sequence ID" value="NZ_SMGG01000003.1"/>
</dbReference>
<proteinExistence type="predicted"/>
<sequence>MADIKISICSEFVYTYLNSLKEEMMLSRVWKIKITSFLLTLYIGFFQLELPDMPSDTIEDKIANVLFGLILGLMTYGFSNIVVRISFAVFEFFRDAVSGQKSA</sequence>
<reference evidence="2 3" key="1">
    <citation type="submission" date="2019-03" db="EMBL/GenBank/DDBJ databases">
        <title>Genomic Encyclopedia of Type Strains, Phase IV (KMG-IV): sequencing the most valuable type-strain genomes for metagenomic binning, comparative biology and taxonomic classification.</title>
        <authorList>
            <person name="Goeker M."/>
        </authorList>
    </citation>
    <scope>NUCLEOTIDE SEQUENCE [LARGE SCALE GENOMIC DNA]</scope>
    <source>
        <strain evidence="2 3">DSM 24984</strain>
    </source>
</reference>
<name>A0A4R1KDF9_9BACT</name>
<gene>
    <name evidence="2" type="ORF">C8D98_1168</name>
</gene>
<feature type="transmembrane region" description="Helical" evidence="1">
    <location>
        <begin position="30"/>
        <end position="50"/>
    </location>
</feature>
<protein>
    <submittedName>
        <fullName evidence="2">Uncharacterized protein</fullName>
    </submittedName>
</protein>
<evidence type="ECO:0000313" key="3">
    <source>
        <dbReference type="Proteomes" id="UP000294614"/>
    </source>
</evidence>
<dbReference type="Proteomes" id="UP000294614">
    <property type="component" value="Unassembled WGS sequence"/>
</dbReference>
<accession>A0A4R1KDF9</accession>
<keyword evidence="1" id="KW-0812">Transmembrane</keyword>
<feature type="transmembrane region" description="Helical" evidence="1">
    <location>
        <begin position="62"/>
        <end position="83"/>
    </location>
</feature>
<evidence type="ECO:0000313" key="2">
    <source>
        <dbReference type="EMBL" id="TCK62635.1"/>
    </source>
</evidence>
<keyword evidence="1" id="KW-1133">Transmembrane helix</keyword>
<comment type="caution">
    <text evidence="2">The sequence shown here is derived from an EMBL/GenBank/DDBJ whole genome shotgun (WGS) entry which is preliminary data.</text>
</comment>
<keyword evidence="1" id="KW-0472">Membrane</keyword>